<dbReference type="SUPFAM" id="SSF52540">
    <property type="entry name" value="P-loop containing nucleoside triphosphate hydrolases"/>
    <property type="match status" value="1"/>
</dbReference>
<name>A0A916Y2X0_9FLAO</name>
<evidence type="ECO:0000313" key="2">
    <source>
        <dbReference type="EMBL" id="GGD27073.1"/>
    </source>
</evidence>
<proteinExistence type="predicted"/>
<sequence length="526" mass="60506">MLNLQNINSAKNNLLYYNPTTFSGNQNSFRFFLNRIKVNDFRHVSNLDFTFDHAITVISGTNKIGKTSLLLLIACSHENFMKFDSTKPETDFRRHTWRDVLNFTSHESATRSYSYELFWRVGIDNRTGEGKRAATKQSWTGLGKASSDLNRINAQIRDKQVRLIDLERLLPARNFSNSLIRKISSAVQIRLHTDIEQAFNYIFELANPVQIHKIGSHINKVAYLITPTVGTGNESYSSYNAASGEESLLNILVDIFEAPIDSLILIDELEAGIHPNIQRRLADVIQYISWHHKKQFILTTHSPSLMASFPQKSRKFIDINPTGVYETISAISINAAFSKMDSKAYPLVQLYCEDTEAEFIIKNILIKINRTKKYFDRLVNIIISGPINQVQNDYERHKRNYPQMRLKMGYCCVFDGDYKNDPKYSSYHNHPSDFSFFLYPYTAPEKFLVKSYLDANPNAQLSTALNYSDHHALFQEMTNLGLATDQSQALNLCWQAFIQTPEYNKLETDLTAFLLKTITHFSRQSD</sequence>
<dbReference type="InterPro" id="IPR027417">
    <property type="entry name" value="P-loop_NTPase"/>
</dbReference>
<comment type="caution">
    <text evidence="2">The sequence shown here is derived from an EMBL/GenBank/DDBJ whole genome shotgun (WGS) entry which is preliminary data.</text>
</comment>
<feature type="domain" description="ATPase AAA-type core" evidence="1">
    <location>
        <begin position="55"/>
        <end position="307"/>
    </location>
</feature>
<reference evidence="2" key="2">
    <citation type="submission" date="2020-09" db="EMBL/GenBank/DDBJ databases">
        <authorList>
            <person name="Sun Q."/>
            <person name="Zhou Y."/>
        </authorList>
    </citation>
    <scope>NUCLEOTIDE SEQUENCE</scope>
    <source>
        <strain evidence="2">CGMCC 1.12506</strain>
    </source>
</reference>
<keyword evidence="3" id="KW-1185">Reference proteome</keyword>
<dbReference type="RefSeq" id="WP_188362103.1">
    <property type="nucleotide sequence ID" value="NZ_BMFG01000005.1"/>
</dbReference>
<dbReference type="Gene3D" id="3.40.50.300">
    <property type="entry name" value="P-loop containing nucleotide triphosphate hydrolases"/>
    <property type="match status" value="1"/>
</dbReference>
<evidence type="ECO:0000313" key="3">
    <source>
        <dbReference type="Proteomes" id="UP000625735"/>
    </source>
</evidence>
<dbReference type="InterPro" id="IPR051396">
    <property type="entry name" value="Bact_Antivir_Def_Nuclease"/>
</dbReference>
<dbReference type="GO" id="GO:0005524">
    <property type="term" value="F:ATP binding"/>
    <property type="evidence" value="ECO:0007669"/>
    <property type="project" value="InterPro"/>
</dbReference>
<accession>A0A916Y2X0</accession>
<dbReference type="Pfam" id="PF13304">
    <property type="entry name" value="AAA_21"/>
    <property type="match status" value="1"/>
</dbReference>
<dbReference type="EMBL" id="BMFG01000005">
    <property type="protein sequence ID" value="GGD27073.1"/>
    <property type="molecule type" value="Genomic_DNA"/>
</dbReference>
<dbReference type="GO" id="GO:0016887">
    <property type="term" value="F:ATP hydrolysis activity"/>
    <property type="evidence" value="ECO:0007669"/>
    <property type="project" value="InterPro"/>
</dbReference>
<dbReference type="Proteomes" id="UP000625735">
    <property type="component" value="Unassembled WGS sequence"/>
</dbReference>
<dbReference type="PANTHER" id="PTHR43581">
    <property type="entry name" value="ATP/GTP PHOSPHATASE"/>
    <property type="match status" value="1"/>
</dbReference>
<gene>
    <name evidence="2" type="ORF">GCM10011343_16670</name>
</gene>
<protein>
    <recommendedName>
        <fullName evidence="1">ATPase AAA-type core domain-containing protein</fullName>
    </recommendedName>
</protein>
<organism evidence="2 3">
    <name type="scientific">Flavobacterium orientale</name>
    <dbReference type="NCBI Taxonomy" id="1756020"/>
    <lineage>
        <taxon>Bacteria</taxon>
        <taxon>Pseudomonadati</taxon>
        <taxon>Bacteroidota</taxon>
        <taxon>Flavobacteriia</taxon>
        <taxon>Flavobacteriales</taxon>
        <taxon>Flavobacteriaceae</taxon>
        <taxon>Flavobacterium</taxon>
    </lineage>
</organism>
<dbReference type="AlphaFoldDB" id="A0A916Y2X0"/>
<dbReference type="InterPro" id="IPR003959">
    <property type="entry name" value="ATPase_AAA_core"/>
</dbReference>
<reference evidence="2" key="1">
    <citation type="journal article" date="2014" name="Int. J. Syst. Evol. Microbiol.">
        <title>Complete genome sequence of Corynebacterium casei LMG S-19264T (=DSM 44701T), isolated from a smear-ripened cheese.</title>
        <authorList>
            <consortium name="US DOE Joint Genome Institute (JGI-PGF)"/>
            <person name="Walter F."/>
            <person name="Albersmeier A."/>
            <person name="Kalinowski J."/>
            <person name="Ruckert C."/>
        </authorList>
    </citation>
    <scope>NUCLEOTIDE SEQUENCE</scope>
    <source>
        <strain evidence="2">CGMCC 1.12506</strain>
    </source>
</reference>
<evidence type="ECO:0000259" key="1">
    <source>
        <dbReference type="Pfam" id="PF13304"/>
    </source>
</evidence>
<dbReference type="PANTHER" id="PTHR43581:SF4">
    <property type="entry name" value="ATP_GTP PHOSPHATASE"/>
    <property type="match status" value="1"/>
</dbReference>